<dbReference type="GO" id="GO:0032050">
    <property type="term" value="F:clathrin heavy chain binding"/>
    <property type="evidence" value="ECO:0007669"/>
    <property type="project" value="TreeGrafter"/>
</dbReference>
<feature type="compositionally biased region" description="Low complexity" evidence="8">
    <location>
        <begin position="1"/>
        <end position="20"/>
    </location>
</feature>
<evidence type="ECO:0000256" key="4">
    <source>
        <dbReference type="ARBA" id="ARBA00023176"/>
    </source>
</evidence>
<keyword evidence="3 6" id="KW-0472">Membrane</keyword>
<evidence type="ECO:0000256" key="7">
    <source>
        <dbReference type="SAM" id="Coils"/>
    </source>
</evidence>
<sequence>MEGEDAFFAAPPADAPPGEDGTMDQGFAFVGEGGEDAYDAPPADDAFAAPPADDAFAAPPADDPFGAPPADDAFAAPPAEDTPIVLGAPSEMAPPEEPEEVPPPVEASAMKKFNEEWQATLNERQSEEDTKKAEMVEAARLTMEQFKKDREAKREAKMSKNREDEQAKLEAIEADLENDNSWQKVSKMVELTHDGAEDAEDVKRMRDVLILLKNEPSRAEAVGA</sequence>
<protein>
    <recommendedName>
        <fullName evidence="6">Clathrin light chain</fullName>
    </recommendedName>
</protein>
<name>A0AAD2G428_9STRA</name>
<evidence type="ECO:0000256" key="2">
    <source>
        <dbReference type="ARBA" id="ARBA00005263"/>
    </source>
</evidence>
<feature type="compositionally biased region" description="Low complexity" evidence="8">
    <location>
        <begin position="39"/>
        <end position="79"/>
    </location>
</feature>
<evidence type="ECO:0000256" key="5">
    <source>
        <dbReference type="ARBA" id="ARBA00023329"/>
    </source>
</evidence>
<dbReference type="PANTHER" id="PTHR10639">
    <property type="entry name" value="CLATHRIN LIGHT CHAIN"/>
    <property type="match status" value="1"/>
</dbReference>
<evidence type="ECO:0000256" key="3">
    <source>
        <dbReference type="ARBA" id="ARBA00023136"/>
    </source>
</evidence>
<dbReference type="InterPro" id="IPR000996">
    <property type="entry name" value="Clathrin_L-chain"/>
</dbReference>
<dbReference type="GO" id="GO:0006886">
    <property type="term" value="P:intracellular protein transport"/>
    <property type="evidence" value="ECO:0007669"/>
    <property type="project" value="InterPro"/>
</dbReference>
<comment type="function">
    <text evidence="6">Clathrin is the major protein of the polyhedral coat of coated pits and vesicles.</text>
</comment>
<keyword evidence="10" id="KW-1185">Reference proteome</keyword>
<organism evidence="9 10">
    <name type="scientific">Cylindrotheca closterium</name>
    <dbReference type="NCBI Taxonomy" id="2856"/>
    <lineage>
        <taxon>Eukaryota</taxon>
        <taxon>Sar</taxon>
        <taxon>Stramenopiles</taxon>
        <taxon>Ochrophyta</taxon>
        <taxon>Bacillariophyta</taxon>
        <taxon>Bacillariophyceae</taxon>
        <taxon>Bacillariophycidae</taxon>
        <taxon>Bacillariales</taxon>
        <taxon>Bacillariaceae</taxon>
        <taxon>Cylindrotheca</taxon>
    </lineage>
</organism>
<feature type="region of interest" description="Disordered" evidence="8">
    <location>
        <begin position="1"/>
        <end position="112"/>
    </location>
</feature>
<dbReference type="GO" id="GO:0030132">
    <property type="term" value="C:clathrin coat of coated pit"/>
    <property type="evidence" value="ECO:0007669"/>
    <property type="project" value="InterPro"/>
</dbReference>
<accession>A0AAD2G428</accession>
<proteinExistence type="inferred from homology"/>
<feature type="coiled-coil region" evidence="7">
    <location>
        <begin position="136"/>
        <end position="175"/>
    </location>
</feature>
<comment type="subcellular location">
    <subcellularLocation>
        <location evidence="1 6">Cytoplasmic vesicle membrane</location>
        <topology evidence="1 6">Peripheral membrane protein</topology>
        <orientation evidence="1 6">Cytoplasmic side</orientation>
    </subcellularLocation>
    <subcellularLocation>
        <location evidence="6">Membrane</location>
        <location evidence="6">Coated pit</location>
        <topology evidence="6">Peripheral membrane protein</topology>
        <orientation evidence="6">Cytoplasmic side</orientation>
    </subcellularLocation>
    <text evidence="6">Cytoplasmic face of coated pits and vesicles.</text>
</comment>
<dbReference type="EMBL" id="CAKOGP040001992">
    <property type="protein sequence ID" value="CAJ1959322.1"/>
    <property type="molecule type" value="Genomic_DNA"/>
</dbReference>
<dbReference type="Pfam" id="PF01086">
    <property type="entry name" value="Clathrin_lg_ch"/>
    <property type="match status" value="1"/>
</dbReference>
<keyword evidence="4 6" id="KW-0168">Coated pit</keyword>
<keyword evidence="7" id="KW-0175">Coiled coil</keyword>
<keyword evidence="5 6" id="KW-0968">Cytoplasmic vesicle</keyword>
<comment type="similarity">
    <text evidence="2 6">Belongs to the clathrin light chain family.</text>
</comment>
<dbReference type="GO" id="GO:0030130">
    <property type="term" value="C:clathrin coat of trans-Golgi network vesicle"/>
    <property type="evidence" value="ECO:0007669"/>
    <property type="project" value="InterPro"/>
</dbReference>
<reference evidence="9" key="1">
    <citation type="submission" date="2023-08" db="EMBL/GenBank/DDBJ databases">
        <authorList>
            <person name="Audoor S."/>
            <person name="Bilcke G."/>
        </authorList>
    </citation>
    <scope>NUCLEOTIDE SEQUENCE</scope>
</reference>
<evidence type="ECO:0000313" key="9">
    <source>
        <dbReference type="EMBL" id="CAJ1959322.1"/>
    </source>
</evidence>
<evidence type="ECO:0000256" key="6">
    <source>
        <dbReference type="RuleBase" id="RU363137"/>
    </source>
</evidence>
<gene>
    <name evidence="9" type="ORF">CYCCA115_LOCUS17744</name>
</gene>
<evidence type="ECO:0000313" key="10">
    <source>
        <dbReference type="Proteomes" id="UP001295423"/>
    </source>
</evidence>
<dbReference type="Proteomes" id="UP001295423">
    <property type="component" value="Unassembled WGS sequence"/>
</dbReference>
<dbReference type="GO" id="GO:0005198">
    <property type="term" value="F:structural molecule activity"/>
    <property type="evidence" value="ECO:0007669"/>
    <property type="project" value="InterPro"/>
</dbReference>
<evidence type="ECO:0000256" key="8">
    <source>
        <dbReference type="SAM" id="MobiDB-lite"/>
    </source>
</evidence>
<evidence type="ECO:0000256" key="1">
    <source>
        <dbReference type="ARBA" id="ARBA00004180"/>
    </source>
</evidence>
<comment type="caution">
    <text evidence="9">The sequence shown here is derived from an EMBL/GenBank/DDBJ whole genome shotgun (WGS) entry which is preliminary data.</text>
</comment>
<dbReference type="AlphaFoldDB" id="A0AAD2G428"/>
<dbReference type="PANTHER" id="PTHR10639:SF7">
    <property type="entry name" value="CLATHRIN LIGHT CHAIN"/>
    <property type="match status" value="1"/>
</dbReference>
<dbReference type="GO" id="GO:0072583">
    <property type="term" value="P:clathrin-dependent endocytosis"/>
    <property type="evidence" value="ECO:0007669"/>
    <property type="project" value="TreeGrafter"/>
</dbReference>